<organism evidence="4 5">
    <name type="scientific">Pseudohongiella nitratireducens</name>
    <dbReference type="NCBI Taxonomy" id="1768907"/>
    <lineage>
        <taxon>Bacteria</taxon>
        <taxon>Pseudomonadati</taxon>
        <taxon>Pseudomonadota</taxon>
        <taxon>Gammaproteobacteria</taxon>
        <taxon>Pseudomonadales</taxon>
        <taxon>Pseudohongiellaceae</taxon>
        <taxon>Pseudohongiella</taxon>
    </lineage>
</organism>
<keyword evidence="5" id="KW-1185">Reference proteome</keyword>
<reference evidence="4" key="2">
    <citation type="submission" date="2020-09" db="EMBL/GenBank/DDBJ databases">
        <authorList>
            <person name="Sun Q."/>
            <person name="Zhou Y."/>
        </authorList>
    </citation>
    <scope>NUCLEOTIDE SEQUENCE</scope>
    <source>
        <strain evidence="4">CGMCC 1.15425</strain>
    </source>
</reference>
<proteinExistence type="predicted"/>
<dbReference type="GO" id="GO:0016747">
    <property type="term" value="F:acyltransferase activity, transferring groups other than amino-acyl groups"/>
    <property type="evidence" value="ECO:0007669"/>
    <property type="project" value="InterPro"/>
</dbReference>
<dbReference type="RefSeq" id="WP_068810708.1">
    <property type="nucleotide sequence ID" value="NZ_BMIY01000014.1"/>
</dbReference>
<evidence type="ECO:0000259" key="3">
    <source>
        <dbReference type="PROSITE" id="PS51186"/>
    </source>
</evidence>
<name>A0A916QMN2_9GAMM</name>
<dbReference type="InterPro" id="IPR016181">
    <property type="entry name" value="Acyl_CoA_acyltransferase"/>
</dbReference>
<dbReference type="Gene3D" id="3.40.630.30">
    <property type="match status" value="1"/>
</dbReference>
<dbReference type="Pfam" id="PF00583">
    <property type="entry name" value="Acetyltransf_1"/>
    <property type="match status" value="1"/>
</dbReference>
<dbReference type="EMBL" id="BMIY01000014">
    <property type="protein sequence ID" value="GFZ83312.1"/>
    <property type="molecule type" value="Genomic_DNA"/>
</dbReference>
<gene>
    <name evidence="4" type="ORF">GCM10011403_28640</name>
</gene>
<dbReference type="PANTHER" id="PTHR43072:SF23">
    <property type="entry name" value="UPF0039 PROTEIN C11D3.02C"/>
    <property type="match status" value="1"/>
</dbReference>
<comment type="caution">
    <text evidence="4">The sequence shown here is derived from an EMBL/GenBank/DDBJ whole genome shotgun (WGS) entry which is preliminary data.</text>
</comment>
<keyword evidence="1" id="KW-0808">Transferase</keyword>
<keyword evidence="2" id="KW-0012">Acyltransferase</keyword>
<dbReference type="OrthoDB" id="336415at2"/>
<accession>A0A916QMN2</accession>
<dbReference type="PANTHER" id="PTHR43072">
    <property type="entry name" value="N-ACETYLTRANSFERASE"/>
    <property type="match status" value="1"/>
</dbReference>
<dbReference type="InterPro" id="IPR000182">
    <property type="entry name" value="GNAT_dom"/>
</dbReference>
<dbReference type="CDD" id="cd04301">
    <property type="entry name" value="NAT_SF"/>
    <property type="match status" value="1"/>
</dbReference>
<sequence length="171" mass="19045">MGNQLNVRVADSGDAESLLELFGILDSETSFMLLEPGERSTTVGEQRNYIRQFADSPHQLMCLAEDGESITGFLIANGGGFARNKHTASIVIGVRQDVWGKGIGKALMHFMESWARQTDIHRLELTVMENNAQAIAFYRKSGFIEEGVRLDSLKIEGAFVSEIYMRKILKS</sequence>
<reference evidence="4" key="1">
    <citation type="journal article" date="2014" name="Int. J. Syst. Evol. Microbiol.">
        <title>Complete genome sequence of Corynebacterium casei LMG S-19264T (=DSM 44701T), isolated from a smear-ripened cheese.</title>
        <authorList>
            <consortium name="US DOE Joint Genome Institute (JGI-PGF)"/>
            <person name="Walter F."/>
            <person name="Albersmeier A."/>
            <person name="Kalinowski J."/>
            <person name="Ruckert C."/>
        </authorList>
    </citation>
    <scope>NUCLEOTIDE SEQUENCE</scope>
    <source>
        <strain evidence="4">CGMCC 1.15425</strain>
    </source>
</reference>
<dbReference type="Proteomes" id="UP000627715">
    <property type="component" value="Unassembled WGS sequence"/>
</dbReference>
<dbReference type="PROSITE" id="PS51186">
    <property type="entry name" value="GNAT"/>
    <property type="match status" value="1"/>
</dbReference>
<feature type="domain" description="N-acetyltransferase" evidence="3">
    <location>
        <begin position="5"/>
        <end position="170"/>
    </location>
</feature>
<evidence type="ECO:0000313" key="5">
    <source>
        <dbReference type="Proteomes" id="UP000627715"/>
    </source>
</evidence>
<dbReference type="AlphaFoldDB" id="A0A916QMN2"/>
<dbReference type="SUPFAM" id="SSF55729">
    <property type="entry name" value="Acyl-CoA N-acyltransferases (Nat)"/>
    <property type="match status" value="1"/>
</dbReference>
<evidence type="ECO:0000256" key="2">
    <source>
        <dbReference type="ARBA" id="ARBA00023315"/>
    </source>
</evidence>
<protein>
    <submittedName>
        <fullName evidence="4">N-acetyltransferase</fullName>
    </submittedName>
</protein>
<evidence type="ECO:0000313" key="4">
    <source>
        <dbReference type="EMBL" id="GFZ83312.1"/>
    </source>
</evidence>
<evidence type="ECO:0000256" key="1">
    <source>
        <dbReference type="ARBA" id="ARBA00022679"/>
    </source>
</evidence>